<feature type="region of interest" description="Disordered" evidence="1">
    <location>
        <begin position="271"/>
        <end position="296"/>
    </location>
</feature>
<reference evidence="3" key="1">
    <citation type="submission" date="2016-03" db="EMBL/GenBank/DDBJ databases">
        <authorList>
            <person name="Devillers Hugo."/>
        </authorList>
    </citation>
    <scope>NUCLEOTIDE SEQUENCE [LARGE SCALE GENOMIC DNA]</scope>
</reference>
<feature type="region of interest" description="Disordered" evidence="1">
    <location>
        <begin position="1"/>
        <end position="21"/>
    </location>
</feature>
<dbReference type="EMBL" id="LT598477">
    <property type="protein sequence ID" value="SCU95467.1"/>
    <property type="molecule type" value="Genomic_DNA"/>
</dbReference>
<accession>A0A1G4JWM5</accession>
<organism evidence="2 3">
    <name type="scientific">Lachancea meyersii CBS 8951</name>
    <dbReference type="NCBI Taxonomy" id="1266667"/>
    <lineage>
        <taxon>Eukaryota</taxon>
        <taxon>Fungi</taxon>
        <taxon>Dikarya</taxon>
        <taxon>Ascomycota</taxon>
        <taxon>Saccharomycotina</taxon>
        <taxon>Saccharomycetes</taxon>
        <taxon>Saccharomycetales</taxon>
        <taxon>Saccharomycetaceae</taxon>
        <taxon>Lachancea</taxon>
    </lineage>
</organism>
<dbReference type="Proteomes" id="UP000191144">
    <property type="component" value="Chromosome F"/>
</dbReference>
<evidence type="ECO:0000313" key="3">
    <source>
        <dbReference type="Proteomes" id="UP000191144"/>
    </source>
</evidence>
<feature type="region of interest" description="Disordered" evidence="1">
    <location>
        <begin position="191"/>
        <end position="225"/>
    </location>
</feature>
<dbReference type="OrthoDB" id="4065285at2759"/>
<feature type="compositionally biased region" description="Polar residues" evidence="1">
    <location>
        <begin position="347"/>
        <end position="357"/>
    </location>
</feature>
<feature type="region of interest" description="Disordered" evidence="1">
    <location>
        <begin position="83"/>
        <end position="122"/>
    </location>
</feature>
<feature type="compositionally biased region" description="Polar residues" evidence="1">
    <location>
        <begin position="1"/>
        <end position="19"/>
    </location>
</feature>
<evidence type="ECO:0000313" key="2">
    <source>
        <dbReference type="EMBL" id="SCU95467.1"/>
    </source>
</evidence>
<gene>
    <name evidence="2" type="ORF">LAME_0F12266G</name>
</gene>
<sequence>MLRTPTRTKTSSFGGSQVDFQFPPSAMAIQDKSSDSFSTSNHHLLNSELLKRDNMSNIFSDSSADNSNGIDSGSYSFANISDNTTTRNRAHNGPKLSQASSWGSSASVSHQKYPTTLAPRPNSCALDNLDPGFPSIRKSDTAAFLHRKRSHDIQGHQSISTVACTIPTAENISFQITFESSPSKESLLTVGKPARVEQSQLSNRKESFKPARAPSRKKSITSYRSPSKLKRSDAIRCKGGLLQFFTQLGWHAKTRVRRWRLAIRKKLFTYKAKRSAKKNQKQTSSHLKRAKNGYVSNIERSISSNSININSRVTRNASKRSTEKITRAQTPSQTTLSQTQSPSKTTRNSLRRSPSSIKRAASTLTRTSTFANATIGGDKRDSNEPNSKTRLVRSDRSMSLNSIVRQPSIVVSNKVIPLSKLNGEINDFSIKEEDEDEYVIDTDYMKRSDDNLSSSSDQSSGVNDEDYQDTSEQPYDQEALELSHEKVTVALDAWNHYLRAVVAQRISTRLQIRKFQHSGTEAECQKLIDALISDYDDNSSSRYDSDLETELTPMSSINTTNDGVASRVVSDVASKTNESILSFKPLSTVFHGNVKRSLTLPIGLRV</sequence>
<feature type="region of interest" description="Disordered" evidence="1">
    <location>
        <begin position="372"/>
        <end position="399"/>
    </location>
</feature>
<feature type="compositionally biased region" description="Low complexity" evidence="1">
    <location>
        <begin position="451"/>
        <end position="460"/>
    </location>
</feature>
<proteinExistence type="predicted"/>
<name>A0A1G4JWM5_9SACH</name>
<evidence type="ECO:0000256" key="1">
    <source>
        <dbReference type="SAM" id="MobiDB-lite"/>
    </source>
</evidence>
<feature type="compositionally biased region" description="Low complexity" evidence="1">
    <location>
        <begin position="97"/>
        <end position="109"/>
    </location>
</feature>
<feature type="compositionally biased region" description="Basic residues" evidence="1">
    <location>
        <begin position="271"/>
        <end position="291"/>
    </location>
</feature>
<protein>
    <submittedName>
        <fullName evidence="2">LAME_0F12266g1_1</fullName>
    </submittedName>
</protein>
<dbReference type="AlphaFoldDB" id="A0A1G4JWM5"/>
<feature type="region of interest" description="Disordered" evidence="1">
    <location>
        <begin position="443"/>
        <end position="473"/>
    </location>
</feature>
<keyword evidence="3" id="KW-1185">Reference proteome</keyword>
<feature type="region of interest" description="Disordered" evidence="1">
    <location>
        <begin position="309"/>
        <end position="357"/>
    </location>
</feature>
<feature type="compositionally biased region" description="Low complexity" evidence="1">
    <location>
        <begin position="329"/>
        <end position="346"/>
    </location>
</feature>